<sequence length="210" mass="22300">MAELNALNGNGDGFHIQGAIQVDGVTGCNICGWSCNTTTSMVNFKVLGTDMSTVIVDDNTHCGYINNDNDGRYECSNTGVWQFKTTAGVSIDMGKYTCSKGVPCCQSCTLAQLNALNGNGDGFIFNVEGISNCNICGWSCNTTNSMVNFQVLGTDLTTVIANDDTNCGYINNDNDGRYQCSSNGAYDIPDSYWCVCSTCGKHTCSKGAAC</sequence>
<keyword evidence="1" id="KW-1185">Reference proteome</keyword>
<reference evidence="2" key="1">
    <citation type="submission" date="2024-02" db="UniProtKB">
        <authorList>
            <consortium name="WormBaseParasite"/>
        </authorList>
    </citation>
    <scope>IDENTIFICATION</scope>
</reference>
<protein>
    <submittedName>
        <fullName evidence="2">Uncharacterized protein</fullName>
    </submittedName>
</protein>
<proteinExistence type="predicted"/>
<organism evidence="1 2">
    <name type="scientific">Mesorhabditis belari</name>
    <dbReference type="NCBI Taxonomy" id="2138241"/>
    <lineage>
        <taxon>Eukaryota</taxon>
        <taxon>Metazoa</taxon>
        <taxon>Ecdysozoa</taxon>
        <taxon>Nematoda</taxon>
        <taxon>Chromadorea</taxon>
        <taxon>Rhabditida</taxon>
        <taxon>Rhabditina</taxon>
        <taxon>Rhabditomorpha</taxon>
        <taxon>Rhabditoidea</taxon>
        <taxon>Rhabditidae</taxon>
        <taxon>Mesorhabditinae</taxon>
        <taxon>Mesorhabditis</taxon>
    </lineage>
</organism>
<evidence type="ECO:0000313" key="1">
    <source>
        <dbReference type="Proteomes" id="UP000887575"/>
    </source>
</evidence>
<accession>A0AAF3J8B7</accession>
<evidence type="ECO:0000313" key="2">
    <source>
        <dbReference type="WBParaSite" id="MBELARI_LOCUS2741"/>
    </source>
</evidence>
<dbReference type="AlphaFoldDB" id="A0AAF3J8B7"/>
<dbReference type="WBParaSite" id="MBELARI_LOCUS2741">
    <property type="protein sequence ID" value="MBELARI_LOCUS2741"/>
    <property type="gene ID" value="MBELARI_LOCUS2741"/>
</dbReference>
<name>A0AAF3J8B7_9BILA</name>
<dbReference type="Proteomes" id="UP000887575">
    <property type="component" value="Unassembled WGS sequence"/>
</dbReference>